<dbReference type="GO" id="GO:0003677">
    <property type="term" value="F:DNA binding"/>
    <property type="evidence" value="ECO:0007669"/>
    <property type="project" value="UniProtKB-UniRule"/>
</dbReference>
<feature type="domain" description="TFIIE beta" evidence="9">
    <location>
        <begin position="59"/>
        <end position="143"/>
    </location>
</feature>
<accession>A0AA43TXW2</accession>
<dbReference type="Pfam" id="PF22254">
    <property type="entry name" value="TFA2_E-tether"/>
    <property type="match status" value="1"/>
</dbReference>
<feature type="region of interest" description="Disordered" evidence="8">
    <location>
        <begin position="1"/>
        <end position="66"/>
    </location>
</feature>
<evidence type="ECO:0000256" key="4">
    <source>
        <dbReference type="ARBA" id="ARBA00023163"/>
    </source>
</evidence>
<keyword evidence="4 7" id="KW-0804">Transcription</keyword>
<evidence type="ECO:0000256" key="3">
    <source>
        <dbReference type="ARBA" id="ARBA00023125"/>
    </source>
</evidence>
<comment type="similarity">
    <text evidence="7">Belongs to the TFIIE beta subunit family.</text>
</comment>
<dbReference type="Proteomes" id="UP001161017">
    <property type="component" value="Unassembled WGS sequence"/>
</dbReference>
<dbReference type="InterPro" id="IPR003166">
    <property type="entry name" value="TFIIE_bsu_DNA-bd"/>
</dbReference>
<dbReference type="InterPro" id="IPR040501">
    <property type="entry name" value="TFA2_Winged_2"/>
</dbReference>
<evidence type="ECO:0000256" key="6">
    <source>
        <dbReference type="ARBA" id="ARBA00025581"/>
    </source>
</evidence>
<keyword evidence="5 7" id="KW-0539">Nucleus</keyword>
<name>A0AA43TXW2_9LECA</name>
<evidence type="ECO:0000313" key="10">
    <source>
        <dbReference type="EMBL" id="MDI1491973.1"/>
    </source>
</evidence>
<feature type="compositionally biased region" description="Polar residues" evidence="8">
    <location>
        <begin position="1"/>
        <end position="12"/>
    </location>
</feature>
<dbReference type="PANTHER" id="PTHR12716">
    <property type="entry name" value="TRANSCRIPTION INITIATION FACTOR IIE, BETA SUBUNIT"/>
    <property type="match status" value="1"/>
</dbReference>
<sequence length="284" mass="32174">MSYLQDQLSAFKSSVSSSSTKIANKRTVPGAPNGTATPPSSQNGKDDLKRKRPDQNVIYSQPADTGTGRNTMTQVIYAVEYLKTKNTPQTLTDIFSYLSVNHMSDSYKRTLGTILMNHDKVEYDRKKDGGEGTFRFRPVHDIRSRETLLRHLQSQRSAQGLSVRELRDGWPGAEAVIDDLEIEGKLLVTRNRDKHAKMVWIDDPSLFYPIDDDFKTMWQKIRLPEPRVLADELEKAGLTPANKSRNANKGVKQEVKKTKKPRRGGKTTNTHMSGVLRDYSHLKK</sequence>
<evidence type="ECO:0000256" key="5">
    <source>
        <dbReference type="ARBA" id="ARBA00023242"/>
    </source>
</evidence>
<evidence type="ECO:0000256" key="1">
    <source>
        <dbReference type="ARBA" id="ARBA00004123"/>
    </source>
</evidence>
<dbReference type="GO" id="GO:0001097">
    <property type="term" value="F:TFIIH-class transcription factor complex binding"/>
    <property type="evidence" value="ECO:0007669"/>
    <property type="project" value="TreeGrafter"/>
</dbReference>
<evidence type="ECO:0000256" key="8">
    <source>
        <dbReference type="SAM" id="MobiDB-lite"/>
    </source>
</evidence>
<dbReference type="InterPro" id="IPR054600">
    <property type="entry name" value="TFA2_E-tether"/>
</dbReference>
<dbReference type="PANTHER" id="PTHR12716:SF8">
    <property type="entry name" value="TRANSCRIPTION INITIATION FACTOR IIE SUBUNIT BETA"/>
    <property type="match status" value="1"/>
</dbReference>
<dbReference type="PROSITE" id="PS51351">
    <property type="entry name" value="TFIIE_BETA_C"/>
    <property type="match status" value="1"/>
</dbReference>
<protein>
    <recommendedName>
        <fullName evidence="7">Transcription initiation factor IIE subunit beta</fullName>
    </recommendedName>
</protein>
<feature type="region of interest" description="Disordered" evidence="8">
    <location>
        <begin position="235"/>
        <end position="284"/>
    </location>
</feature>
<organism evidence="10 11">
    <name type="scientific">Ramalina farinacea</name>
    <dbReference type="NCBI Taxonomy" id="258253"/>
    <lineage>
        <taxon>Eukaryota</taxon>
        <taxon>Fungi</taxon>
        <taxon>Dikarya</taxon>
        <taxon>Ascomycota</taxon>
        <taxon>Pezizomycotina</taxon>
        <taxon>Lecanoromycetes</taxon>
        <taxon>OSLEUM clade</taxon>
        <taxon>Lecanoromycetidae</taxon>
        <taxon>Lecanorales</taxon>
        <taxon>Lecanorineae</taxon>
        <taxon>Ramalinaceae</taxon>
        <taxon>Ramalina</taxon>
    </lineage>
</organism>
<evidence type="ECO:0000313" key="11">
    <source>
        <dbReference type="Proteomes" id="UP001161017"/>
    </source>
</evidence>
<dbReference type="GO" id="GO:0006367">
    <property type="term" value="P:transcription initiation at RNA polymerase II promoter"/>
    <property type="evidence" value="ECO:0007669"/>
    <property type="project" value="UniProtKB-UniRule"/>
</dbReference>
<comment type="caution">
    <text evidence="10">The sequence shown here is derived from an EMBL/GenBank/DDBJ whole genome shotgun (WGS) entry which is preliminary data.</text>
</comment>
<feature type="compositionally biased region" description="Polar residues" evidence="8">
    <location>
        <begin position="57"/>
        <end position="66"/>
    </location>
</feature>
<dbReference type="AlphaFoldDB" id="A0AA43TXW2"/>
<dbReference type="EMBL" id="JAPUFD010000016">
    <property type="protein sequence ID" value="MDI1491973.1"/>
    <property type="molecule type" value="Genomic_DNA"/>
</dbReference>
<feature type="compositionally biased region" description="Polar residues" evidence="8">
    <location>
        <begin position="34"/>
        <end position="43"/>
    </location>
</feature>
<keyword evidence="11" id="KW-1185">Reference proteome</keyword>
<comment type="function">
    <text evidence="6 7">Recruits TFIIH to the initiation complex and stimulates the RNA polymerase II C-terminal domain kinase and DNA-dependent ATPase activities of TFIIH. Both TFIIH and TFIIE are required for promoter clearance by RNA polymerase.</text>
</comment>
<dbReference type="Pfam" id="PF18121">
    <property type="entry name" value="TFA2_Winged_2"/>
    <property type="match status" value="1"/>
</dbReference>
<reference evidence="10" key="1">
    <citation type="journal article" date="2023" name="Genome Biol. Evol.">
        <title>First Whole Genome Sequence and Flow Cytometry Genome Size Data for the Lichen-Forming Fungus Ramalina farinacea (Ascomycota).</title>
        <authorList>
            <person name="Llewellyn T."/>
            <person name="Mian S."/>
            <person name="Hill R."/>
            <person name="Leitch I.J."/>
            <person name="Gaya E."/>
        </authorList>
    </citation>
    <scope>NUCLEOTIDE SEQUENCE</scope>
    <source>
        <strain evidence="10">LIQ254RAFAR</strain>
    </source>
</reference>
<dbReference type="Pfam" id="PF02186">
    <property type="entry name" value="TFIIE_beta"/>
    <property type="match status" value="1"/>
</dbReference>
<comment type="subcellular location">
    <subcellularLocation>
        <location evidence="1 7">Nucleus</location>
    </subcellularLocation>
</comment>
<evidence type="ECO:0000259" key="9">
    <source>
        <dbReference type="PROSITE" id="PS51351"/>
    </source>
</evidence>
<dbReference type="InterPro" id="IPR016656">
    <property type="entry name" value="TFIIE-bsu"/>
</dbReference>
<proteinExistence type="inferred from homology"/>
<comment type="subunit">
    <text evidence="7">Tetramer of two alpha and two beta chains.</text>
</comment>
<keyword evidence="3 7" id="KW-0238">DNA-binding</keyword>
<dbReference type="GO" id="GO:0005673">
    <property type="term" value="C:transcription factor TFIIE complex"/>
    <property type="evidence" value="ECO:0007669"/>
    <property type="project" value="UniProtKB-UniRule"/>
</dbReference>
<evidence type="ECO:0000256" key="7">
    <source>
        <dbReference type="PIRNR" id="PIRNR016398"/>
    </source>
</evidence>
<keyword evidence="2 7" id="KW-0805">Transcription regulation</keyword>
<gene>
    <name evidence="10" type="primary">tfa2</name>
    <name evidence="10" type="ORF">OHK93_003184</name>
</gene>
<evidence type="ECO:0000256" key="2">
    <source>
        <dbReference type="ARBA" id="ARBA00023015"/>
    </source>
</evidence>
<dbReference type="PIRSF" id="PIRSF016398">
    <property type="entry name" value="TFIIE-beta"/>
    <property type="match status" value="1"/>
</dbReference>